<dbReference type="CDD" id="cd14505">
    <property type="entry name" value="CDKN3-like"/>
    <property type="match status" value="1"/>
</dbReference>
<comment type="caution">
    <text evidence="3">The sequence shown here is derived from an EMBL/GenBank/DDBJ whole genome shotgun (WGS) entry which is preliminary data.</text>
</comment>
<name>A0A813CI80_9DINO</name>
<dbReference type="PROSITE" id="PS50056">
    <property type="entry name" value="TYR_PHOSPHATASE_2"/>
    <property type="match status" value="1"/>
</dbReference>
<accession>A0A813CI80</accession>
<dbReference type="InterPro" id="IPR057023">
    <property type="entry name" value="PTP-SAK"/>
</dbReference>
<dbReference type="Gene3D" id="3.90.190.10">
    <property type="entry name" value="Protein tyrosine phosphatase superfamily"/>
    <property type="match status" value="1"/>
</dbReference>
<dbReference type="InterPro" id="IPR050561">
    <property type="entry name" value="PTP"/>
</dbReference>
<dbReference type="SUPFAM" id="SSF52799">
    <property type="entry name" value="(Phosphotyrosine protein) phosphatases II"/>
    <property type="match status" value="1"/>
</dbReference>
<evidence type="ECO:0000256" key="1">
    <source>
        <dbReference type="ARBA" id="ARBA00022801"/>
    </source>
</evidence>
<dbReference type="OrthoDB" id="266663at2759"/>
<dbReference type="GO" id="GO:0016791">
    <property type="term" value="F:phosphatase activity"/>
    <property type="evidence" value="ECO:0007669"/>
    <property type="project" value="UniProtKB-ARBA"/>
</dbReference>
<dbReference type="AlphaFoldDB" id="A0A813CI80"/>
<dbReference type="PANTHER" id="PTHR23339">
    <property type="entry name" value="TYROSINE SPECIFIC PROTEIN PHOSPHATASE AND DUAL SPECIFICITY PROTEIN PHOSPHATASE"/>
    <property type="match status" value="1"/>
</dbReference>
<dbReference type="EMBL" id="CAJNJA010095663">
    <property type="protein sequence ID" value="CAE7942080.1"/>
    <property type="molecule type" value="Genomic_DNA"/>
</dbReference>
<protein>
    <submittedName>
        <fullName evidence="3">Cdkn3 protein</fullName>
    </submittedName>
</protein>
<dbReference type="FunFam" id="3.90.190.10:FF:000157">
    <property type="entry name" value="Protein-tyrosine phosphatase"/>
    <property type="match status" value="1"/>
</dbReference>
<gene>
    <name evidence="3" type="primary">Cdkn3</name>
    <name evidence="3" type="ORF">SNEC2469_LOCUS34518</name>
</gene>
<dbReference type="Pfam" id="PF22784">
    <property type="entry name" value="PTP-SAK"/>
    <property type="match status" value="1"/>
</dbReference>
<dbReference type="InterPro" id="IPR003595">
    <property type="entry name" value="Tyr_Pase_cat"/>
</dbReference>
<reference evidence="3" key="1">
    <citation type="submission" date="2021-02" db="EMBL/GenBank/DDBJ databases">
        <authorList>
            <person name="Dougan E. K."/>
            <person name="Rhodes N."/>
            <person name="Thang M."/>
            <person name="Chan C."/>
        </authorList>
    </citation>
    <scope>NUCLEOTIDE SEQUENCE</scope>
</reference>
<evidence type="ECO:0000259" key="2">
    <source>
        <dbReference type="PROSITE" id="PS50056"/>
    </source>
</evidence>
<evidence type="ECO:0000313" key="4">
    <source>
        <dbReference type="Proteomes" id="UP000601435"/>
    </source>
</evidence>
<keyword evidence="4" id="KW-1185">Reference proteome</keyword>
<dbReference type="InterPro" id="IPR000387">
    <property type="entry name" value="Tyr_Pase_dom"/>
</dbReference>
<dbReference type="SMART" id="SM00404">
    <property type="entry name" value="PTPc_motif"/>
    <property type="match status" value="1"/>
</dbReference>
<keyword evidence="1" id="KW-0378">Hydrolase</keyword>
<evidence type="ECO:0000313" key="3">
    <source>
        <dbReference type="EMBL" id="CAE7942080.1"/>
    </source>
</evidence>
<proteinExistence type="predicted"/>
<sequence>MKRCGCMPHAASVCAVAWALTALGLLPGYMGLWPRCPDVPDQQGTSRSCRRASRRMRGHYAALDMYIVEIPELSAKVAITPCPGKRERDLGADLDALKSWGAEAVVTLVQDDELRLLGVEDMKTAVESRKMTWFHCPVPDFSAPGIFFEGCWVQRGDGEKVRKILRKGGKVVVHCRGGIGRAGTIASRLLIELGVASPEEALRRVRRARPGAVETWDQENHVLQLTAVKE</sequence>
<feature type="domain" description="Tyrosine specific protein phosphatases" evidence="2">
    <location>
        <begin position="159"/>
        <end position="220"/>
    </location>
</feature>
<organism evidence="3 4">
    <name type="scientific">Symbiodinium necroappetens</name>
    <dbReference type="NCBI Taxonomy" id="1628268"/>
    <lineage>
        <taxon>Eukaryota</taxon>
        <taxon>Sar</taxon>
        <taxon>Alveolata</taxon>
        <taxon>Dinophyceae</taxon>
        <taxon>Suessiales</taxon>
        <taxon>Symbiodiniaceae</taxon>
        <taxon>Symbiodinium</taxon>
    </lineage>
</organism>
<dbReference type="InterPro" id="IPR029021">
    <property type="entry name" value="Prot-tyrosine_phosphatase-like"/>
</dbReference>
<dbReference type="Proteomes" id="UP000601435">
    <property type="component" value="Unassembled WGS sequence"/>
</dbReference>